<evidence type="ECO:0000313" key="2">
    <source>
        <dbReference type="EMBL" id="CAJ1397645.1"/>
    </source>
</evidence>
<evidence type="ECO:0000313" key="3">
    <source>
        <dbReference type="Proteomes" id="UP001178507"/>
    </source>
</evidence>
<organism evidence="2 3">
    <name type="scientific">Effrenium voratum</name>
    <dbReference type="NCBI Taxonomy" id="2562239"/>
    <lineage>
        <taxon>Eukaryota</taxon>
        <taxon>Sar</taxon>
        <taxon>Alveolata</taxon>
        <taxon>Dinophyceae</taxon>
        <taxon>Suessiales</taxon>
        <taxon>Symbiodiniaceae</taxon>
        <taxon>Effrenium</taxon>
    </lineage>
</organism>
<dbReference type="EMBL" id="CAUJNA010003273">
    <property type="protein sequence ID" value="CAJ1397645.1"/>
    <property type="molecule type" value="Genomic_DNA"/>
</dbReference>
<sequence length="492" mass="55364">MAWAHWASWASWACLSAAEILPLEELYLQTLVGTLTGEVLRTRTISFDSDKFVSFDATSEERQWGRTACAECLTMMGSRRLRDLWDLLDGVRTAGLRGDFVQAGTWRGGASIFARGYFHSYKLQKKVYACDSFQGFPGDASDALQMLNDTSIFHVSEAEVARNFAAFGLLDEDVHLVPGFFSESMAKLRDVLLEEGRQIAILHLDADLYSSYLDVLFKTYDLVELGGYVVCDDCGSVEEAGRAVTDFRVLHGIEAALESTTHHTRFWRKTRDVSVDIGAFECWRRSRQPWGLISSCMDSSDAMLRSELRTYLLWLQPTFEEDIGMLLWMLNVWEESEAMPLWMVVDFLQETSTQLLKVLGSVDAFHKPEVQEATLAGFMLIQFCTEKAMRLLFEDGQNPADSKAKRLLNSAYEAMTVPPRVYSSRLQLLAALVTEFGVPPEREGVALDPAAQLAMEWFSNPAAEVRESAVRLGHGSFVKNLAKRVLKAQFKP</sequence>
<comment type="caution">
    <text evidence="2">The sequence shown here is derived from an EMBL/GenBank/DDBJ whole genome shotgun (WGS) entry which is preliminary data.</text>
</comment>
<dbReference type="PANTHER" id="PTHR40036:SF1">
    <property type="entry name" value="MACROCIN O-METHYLTRANSFERASE"/>
    <property type="match status" value="1"/>
</dbReference>
<reference evidence="2" key="1">
    <citation type="submission" date="2023-08" db="EMBL/GenBank/DDBJ databases">
        <authorList>
            <person name="Chen Y."/>
            <person name="Shah S."/>
            <person name="Dougan E. K."/>
            <person name="Thang M."/>
            <person name="Chan C."/>
        </authorList>
    </citation>
    <scope>NUCLEOTIDE SEQUENCE</scope>
</reference>
<keyword evidence="3" id="KW-1185">Reference proteome</keyword>
<dbReference type="PANTHER" id="PTHR40036">
    <property type="entry name" value="MACROCIN O-METHYLTRANSFERASE"/>
    <property type="match status" value="1"/>
</dbReference>
<protein>
    <submittedName>
        <fullName evidence="2">Uncharacterized protein</fullName>
    </submittedName>
</protein>
<feature type="chain" id="PRO_5041334246" evidence="1">
    <location>
        <begin position="19"/>
        <end position="492"/>
    </location>
</feature>
<proteinExistence type="predicted"/>
<dbReference type="InterPro" id="IPR029063">
    <property type="entry name" value="SAM-dependent_MTases_sf"/>
</dbReference>
<dbReference type="Proteomes" id="UP001178507">
    <property type="component" value="Unassembled WGS sequence"/>
</dbReference>
<keyword evidence="1" id="KW-0732">Signal</keyword>
<dbReference type="SUPFAM" id="SSF53335">
    <property type="entry name" value="S-adenosyl-L-methionine-dependent methyltransferases"/>
    <property type="match status" value="1"/>
</dbReference>
<dbReference type="InterPro" id="IPR008884">
    <property type="entry name" value="TylF_MeTrfase"/>
</dbReference>
<name>A0AA36J122_9DINO</name>
<dbReference type="Gene3D" id="3.40.50.150">
    <property type="entry name" value="Vaccinia Virus protein VP39"/>
    <property type="match status" value="1"/>
</dbReference>
<dbReference type="Pfam" id="PF05711">
    <property type="entry name" value="TylF"/>
    <property type="match status" value="1"/>
</dbReference>
<feature type="signal peptide" evidence="1">
    <location>
        <begin position="1"/>
        <end position="18"/>
    </location>
</feature>
<accession>A0AA36J122</accession>
<gene>
    <name evidence="2" type="ORF">EVOR1521_LOCUS21617</name>
</gene>
<evidence type="ECO:0000256" key="1">
    <source>
        <dbReference type="SAM" id="SignalP"/>
    </source>
</evidence>
<dbReference type="Pfam" id="PF21040">
    <property type="entry name" value="CEP104-like_TOG"/>
    <property type="match status" value="1"/>
</dbReference>
<dbReference type="AlphaFoldDB" id="A0AA36J122"/>